<organism evidence="2 3">
    <name type="scientific">Dendrothele bispora (strain CBS 962.96)</name>
    <dbReference type="NCBI Taxonomy" id="1314807"/>
    <lineage>
        <taxon>Eukaryota</taxon>
        <taxon>Fungi</taxon>
        <taxon>Dikarya</taxon>
        <taxon>Basidiomycota</taxon>
        <taxon>Agaricomycotina</taxon>
        <taxon>Agaricomycetes</taxon>
        <taxon>Agaricomycetidae</taxon>
        <taxon>Agaricales</taxon>
        <taxon>Agaricales incertae sedis</taxon>
        <taxon>Dendrothele</taxon>
    </lineage>
</organism>
<accession>A0A4S8M6U0</accession>
<keyword evidence="3" id="KW-1185">Reference proteome</keyword>
<feature type="region of interest" description="Disordered" evidence="1">
    <location>
        <begin position="109"/>
        <end position="132"/>
    </location>
</feature>
<dbReference type="EMBL" id="ML179144">
    <property type="protein sequence ID" value="THU98012.1"/>
    <property type="molecule type" value="Genomic_DNA"/>
</dbReference>
<feature type="region of interest" description="Disordered" evidence="1">
    <location>
        <begin position="489"/>
        <end position="513"/>
    </location>
</feature>
<dbReference type="AlphaFoldDB" id="A0A4S8M6U0"/>
<dbReference type="OrthoDB" id="3039222at2759"/>
<sequence>MEEAERPALMNGYDVTVDPVNGTRKKLFEVNVALQQKELSVSHLKKKRKDEKVIQEYEDHLSMLDCNPFEANDTGDTGLDSDVEVHSKTGVSRGRPSAMKPLHPGRIQSSAKTANLGQQKSQSIGQKSNHKQQIIEFSLKPGPKGERLGPLSLQKLGPKKLRASEANQRISNANAGSVFKSFSDGAEKDLDLDLEVEFEFHTFGTANSWLSNPVYWLRQDEADGLIDIAMAVAHAFKKRTIILNATSACGIGKGLLESGVDQTDVELGEIKPDMFKAENSAFSRVRWYTQELSPGYPSVWRFVLYDWTRPHWILVELYIEPEFKVVILDSLSNGSVDDIDDWYDRLSYMMALASHFTPGLTFPKLRLSKAVRQWRRNIEYRTLSIQNDGWACGFWTCTFSLLAACGVKIDDVTTNILSAIGIEPIKWHLVNIYNSFVLSQHGLESAPLQALLNCLGFELHVDEPIEGYVAVCPSWIKFEPVLPQKSILSEDPNTTRKERQPSESQSITPDPELPYKTHKLQVQMKPGSEALGFKSLETFQRFTGFQHDFESAKKVWEKEFEDMISKIKSGGSLDLKHAVVTASDLQRLAAPRFLNDEVIQAYIELFEYTLDNPGLEKGAPRRGLTAPYRSKPLGIIRVVKSRRSAPLTSAQIDLAKTIYESQPWPSPGVITEGHYRGSLPRVITEGHYRGSLPRVITEGHYRGSLPRDQLPRVITEGHYQGHKLQHKNVGRAPKKTKLKVS</sequence>
<dbReference type="Proteomes" id="UP000297245">
    <property type="component" value="Unassembled WGS sequence"/>
</dbReference>
<name>A0A4S8M6U0_DENBC</name>
<dbReference type="InterPro" id="IPR038765">
    <property type="entry name" value="Papain-like_cys_pep_sf"/>
</dbReference>
<feature type="compositionally biased region" description="Low complexity" evidence="1">
    <location>
        <begin position="117"/>
        <end position="127"/>
    </location>
</feature>
<dbReference type="SUPFAM" id="SSF54001">
    <property type="entry name" value="Cysteine proteinases"/>
    <property type="match status" value="1"/>
</dbReference>
<gene>
    <name evidence="2" type="ORF">K435DRAFT_796021</name>
</gene>
<evidence type="ECO:0000256" key="1">
    <source>
        <dbReference type="SAM" id="MobiDB-lite"/>
    </source>
</evidence>
<evidence type="ECO:0000313" key="3">
    <source>
        <dbReference type="Proteomes" id="UP000297245"/>
    </source>
</evidence>
<reference evidence="2 3" key="1">
    <citation type="journal article" date="2019" name="Nat. Ecol. Evol.">
        <title>Megaphylogeny resolves global patterns of mushroom evolution.</title>
        <authorList>
            <person name="Varga T."/>
            <person name="Krizsan K."/>
            <person name="Foldi C."/>
            <person name="Dima B."/>
            <person name="Sanchez-Garcia M."/>
            <person name="Sanchez-Ramirez S."/>
            <person name="Szollosi G.J."/>
            <person name="Szarkandi J.G."/>
            <person name="Papp V."/>
            <person name="Albert L."/>
            <person name="Andreopoulos W."/>
            <person name="Angelini C."/>
            <person name="Antonin V."/>
            <person name="Barry K.W."/>
            <person name="Bougher N.L."/>
            <person name="Buchanan P."/>
            <person name="Buyck B."/>
            <person name="Bense V."/>
            <person name="Catcheside P."/>
            <person name="Chovatia M."/>
            <person name="Cooper J."/>
            <person name="Damon W."/>
            <person name="Desjardin D."/>
            <person name="Finy P."/>
            <person name="Geml J."/>
            <person name="Haridas S."/>
            <person name="Hughes K."/>
            <person name="Justo A."/>
            <person name="Karasinski D."/>
            <person name="Kautmanova I."/>
            <person name="Kiss B."/>
            <person name="Kocsube S."/>
            <person name="Kotiranta H."/>
            <person name="LaButti K.M."/>
            <person name="Lechner B.E."/>
            <person name="Liimatainen K."/>
            <person name="Lipzen A."/>
            <person name="Lukacs Z."/>
            <person name="Mihaltcheva S."/>
            <person name="Morgado L.N."/>
            <person name="Niskanen T."/>
            <person name="Noordeloos M.E."/>
            <person name="Ohm R.A."/>
            <person name="Ortiz-Santana B."/>
            <person name="Ovrebo C."/>
            <person name="Racz N."/>
            <person name="Riley R."/>
            <person name="Savchenko A."/>
            <person name="Shiryaev A."/>
            <person name="Soop K."/>
            <person name="Spirin V."/>
            <person name="Szebenyi C."/>
            <person name="Tomsovsky M."/>
            <person name="Tulloss R.E."/>
            <person name="Uehling J."/>
            <person name="Grigoriev I.V."/>
            <person name="Vagvolgyi C."/>
            <person name="Papp T."/>
            <person name="Martin F.M."/>
            <person name="Miettinen O."/>
            <person name="Hibbett D.S."/>
            <person name="Nagy L.G."/>
        </authorList>
    </citation>
    <scope>NUCLEOTIDE SEQUENCE [LARGE SCALE GENOMIC DNA]</scope>
    <source>
        <strain evidence="2 3">CBS 962.96</strain>
    </source>
</reference>
<evidence type="ECO:0000313" key="2">
    <source>
        <dbReference type="EMBL" id="THU98012.1"/>
    </source>
</evidence>
<protein>
    <submittedName>
        <fullName evidence="2">Uncharacterized protein</fullName>
    </submittedName>
</protein>
<proteinExistence type="predicted"/>